<dbReference type="eggNOG" id="COG1801">
    <property type="taxonomic scope" value="Bacteria"/>
</dbReference>
<dbReference type="PANTHER" id="PTHR30348">
    <property type="entry name" value="UNCHARACTERIZED PROTEIN YECE"/>
    <property type="match status" value="1"/>
</dbReference>
<reference evidence="1 2" key="1">
    <citation type="submission" date="2010-12" db="EMBL/GenBank/DDBJ databases">
        <title>Whole genome sequence of Anaerolinea thermophila UNI-1.</title>
        <authorList>
            <person name="Narita-Yamada S."/>
            <person name="Kishi E."/>
            <person name="Watanabe Y."/>
            <person name="Takasaki K."/>
            <person name="Ankai A."/>
            <person name="Oguchi A."/>
            <person name="Fukui S."/>
            <person name="Takahashi M."/>
            <person name="Yashiro I."/>
            <person name="Hosoyama A."/>
            <person name="Sekiguchi Y."/>
            <person name="Hanada S."/>
            <person name="Fujita N."/>
        </authorList>
    </citation>
    <scope>NUCLEOTIDE SEQUENCE [LARGE SCALE GENOMIC DNA]</scope>
    <source>
        <strain evidence="2">DSM 14523 / JCM 11388 / NBRC 100420 / UNI-1</strain>
    </source>
</reference>
<dbReference type="HOGENOM" id="CLU_046519_0_1_0"/>
<accession>E8MZ91</accession>
<dbReference type="FunCoup" id="E8MZ91">
    <property type="interactions" value="15"/>
</dbReference>
<dbReference type="AlphaFoldDB" id="E8MZ91"/>
<name>E8MZ91_ANATU</name>
<dbReference type="KEGG" id="atm:ANT_02000"/>
<dbReference type="SUPFAM" id="SSF117396">
    <property type="entry name" value="TM1631-like"/>
    <property type="match status" value="1"/>
</dbReference>
<dbReference type="Proteomes" id="UP000008922">
    <property type="component" value="Chromosome"/>
</dbReference>
<protein>
    <recommendedName>
        <fullName evidence="3">DUF72 domain-containing protein</fullName>
    </recommendedName>
</protein>
<sequence>MNGTSTPYRIGTSGWTYDHWRGLFYPENLPKTRWFAHYAQTFDTVEINATFYRTFGESTYRKWREQAPEGFTYVLKAPKPITHYKFLQDVEADIRAFWESAALLGNQLGMILLQLAPSTPYDPERLRAALRTFPDPARVAVEFRSERWLTDETRALLEESGACFCDADAPRAPLRGWLTGRTAYLRLHGRSRWYAHCYTDAELDEIAALARRHVEQVAERVYIFFNNDFEGYAPENARSLIQRLAPR</sequence>
<dbReference type="InParanoid" id="E8MZ91"/>
<keyword evidence="2" id="KW-1185">Reference proteome</keyword>
<dbReference type="OrthoDB" id="9780310at2"/>
<dbReference type="Pfam" id="PF01904">
    <property type="entry name" value="DUF72"/>
    <property type="match status" value="1"/>
</dbReference>
<gene>
    <name evidence="1" type="ordered locus">ANT_02000</name>
</gene>
<dbReference type="Gene3D" id="3.20.20.410">
    <property type="entry name" value="Protein of unknown function UPF0759"/>
    <property type="match status" value="1"/>
</dbReference>
<proteinExistence type="predicted"/>
<dbReference type="PANTHER" id="PTHR30348:SF4">
    <property type="entry name" value="DUF72 DOMAIN-CONTAINING PROTEIN"/>
    <property type="match status" value="1"/>
</dbReference>
<evidence type="ECO:0000313" key="2">
    <source>
        <dbReference type="Proteomes" id="UP000008922"/>
    </source>
</evidence>
<dbReference type="InterPro" id="IPR036520">
    <property type="entry name" value="UPF0759_sf"/>
</dbReference>
<dbReference type="STRING" id="926569.ANT_02000"/>
<dbReference type="EMBL" id="AP012029">
    <property type="protein sequence ID" value="BAJ62234.1"/>
    <property type="molecule type" value="Genomic_DNA"/>
</dbReference>
<dbReference type="InterPro" id="IPR002763">
    <property type="entry name" value="DUF72"/>
</dbReference>
<evidence type="ECO:0008006" key="3">
    <source>
        <dbReference type="Google" id="ProtNLM"/>
    </source>
</evidence>
<dbReference type="RefSeq" id="WP_013558632.1">
    <property type="nucleotide sequence ID" value="NC_014960.1"/>
</dbReference>
<organism evidence="1 2">
    <name type="scientific">Anaerolinea thermophila (strain DSM 14523 / JCM 11388 / NBRC 100420 / UNI-1)</name>
    <dbReference type="NCBI Taxonomy" id="926569"/>
    <lineage>
        <taxon>Bacteria</taxon>
        <taxon>Bacillati</taxon>
        <taxon>Chloroflexota</taxon>
        <taxon>Anaerolineae</taxon>
        <taxon>Anaerolineales</taxon>
        <taxon>Anaerolineaceae</taxon>
        <taxon>Anaerolinea</taxon>
    </lineage>
</organism>
<evidence type="ECO:0000313" key="1">
    <source>
        <dbReference type="EMBL" id="BAJ62234.1"/>
    </source>
</evidence>